<keyword evidence="3" id="KW-0378">Hydrolase</keyword>
<reference evidence="3 4" key="1">
    <citation type="submission" date="2019-10" db="EMBL/GenBank/DDBJ databases">
        <title>Pseudomonas dajingensis sp. nov., isolated from the profound head ulcers of farmed Murray cod (Maccullochella peelii peelii).</title>
        <authorList>
            <person name="Liu Y."/>
        </authorList>
    </citation>
    <scope>NUCLEOTIDE SEQUENCE [LARGE SCALE GENOMIC DNA]</scope>
    <source>
        <strain evidence="3 4">MC042</strain>
    </source>
</reference>
<organism evidence="3 4">
    <name type="scientific">Pseudomonas piscis</name>
    <dbReference type="NCBI Taxonomy" id="2614538"/>
    <lineage>
        <taxon>Bacteria</taxon>
        <taxon>Pseudomonadati</taxon>
        <taxon>Pseudomonadota</taxon>
        <taxon>Gammaproteobacteria</taxon>
        <taxon>Pseudomonadales</taxon>
        <taxon>Pseudomonadaceae</taxon>
        <taxon>Pseudomonas</taxon>
    </lineage>
</organism>
<dbReference type="RefSeq" id="WP_152897396.1">
    <property type="nucleotide sequence ID" value="NZ_WHUV01000002.1"/>
</dbReference>
<dbReference type="AlphaFoldDB" id="A0A7X1PK20"/>
<dbReference type="GO" id="GO:0016787">
    <property type="term" value="F:hydrolase activity"/>
    <property type="evidence" value="ECO:0007669"/>
    <property type="project" value="UniProtKB-KW"/>
</dbReference>
<evidence type="ECO:0000313" key="4">
    <source>
        <dbReference type="Proteomes" id="UP000486534"/>
    </source>
</evidence>
<dbReference type="Pfam" id="PF12697">
    <property type="entry name" value="Abhydrolase_6"/>
    <property type="match status" value="1"/>
</dbReference>
<dbReference type="Proteomes" id="UP000486534">
    <property type="component" value="Unassembled WGS sequence"/>
</dbReference>
<dbReference type="PANTHER" id="PTHR43039">
    <property type="entry name" value="ESTERASE-RELATED"/>
    <property type="match status" value="1"/>
</dbReference>
<comment type="caution">
    <text evidence="3">The sequence shown here is derived from an EMBL/GenBank/DDBJ whole genome shotgun (WGS) entry which is preliminary data.</text>
</comment>
<evidence type="ECO:0000259" key="2">
    <source>
        <dbReference type="Pfam" id="PF12697"/>
    </source>
</evidence>
<sequence>MTLQKRNNVHIAGGGSETLILSHGFGCDQSMWKFLLPHFIKRFRVITYDLVGAGQSDVGSYDQDKYASLWGYAADLNELIDEYAEGPVILAGHSVGAMIGVLADLQHPGRIAAHAMIGASPCYIDSAPYIGGFSPDEIHSLLATLDDNYLGWSSTMAPVLMGAPGQPALGEELVNSFRRTDAQIARQLARIIFLSDHRQDIAGLQTPALIVQCCDDPVVPVAVGEYLHRVLPNSQLSVIDNIGHYPQLSAPSACSAVMDAFFAQRESGHG</sequence>
<dbReference type="InterPro" id="IPR000073">
    <property type="entry name" value="AB_hydrolase_1"/>
</dbReference>
<comment type="similarity">
    <text evidence="1">Belongs to the AB hydrolase superfamily.</text>
</comment>
<gene>
    <name evidence="3" type="ORF">GDH07_09930</name>
</gene>
<dbReference type="InterPro" id="IPR029058">
    <property type="entry name" value="AB_hydrolase_fold"/>
</dbReference>
<dbReference type="SUPFAM" id="SSF53474">
    <property type="entry name" value="alpha/beta-Hydrolases"/>
    <property type="match status" value="1"/>
</dbReference>
<evidence type="ECO:0000256" key="1">
    <source>
        <dbReference type="ARBA" id="ARBA00008645"/>
    </source>
</evidence>
<evidence type="ECO:0000313" key="3">
    <source>
        <dbReference type="EMBL" id="MQA53629.1"/>
    </source>
</evidence>
<name>A0A7X1PK20_9PSED</name>
<proteinExistence type="inferred from homology"/>
<dbReference type="EMBL" id="WHUV01000002">
    <property type="protein sequence ID" value="MQA53629.1"/>
    <property type="molecule type" value="Genomic_DNA"/>
</dbReference>
<dbReference type="PRINTS" id="PR00111">
    <property type="entry name" value="ABHYDROLASE"/>
</dbReference>
<accession>A0A7X1PK20</accession>
<protein>
    <submittedName>
        <fullName evidence="3">Alpha/beta fold hydrolase</fullName>
    </submittedName>
</protein>
<feature type="domain" description="AB hydrolase-1" evidence="2">
    <location>
        <begin position="19"/>
        <end position="254"/>
    </location>
</feature>
<dbReference type="Gene3D" id="3.40.50.1820">
    <property type="entry name" value="alpha/beta hydrolase"/>
    <property type="match status" value="1"/>
</dbReference>